<dbReference type="Pfam" id="PF09350">
    <property type="entry name" value="DJC28_CD"/>
    <property type="match status" value="1"/>
</dbReference>
<reference evidence="2" key="1">
    <citation type="submission" date="2023-06" db="EMBL/GenBank/DDBJ databases">
        <authorList>
            <person name="Zhang S."/>
        </authorList>
    </citation>
    <scope>NUCLEOTIDE SEQUENCE</scope>
    <source>
        <strain evidence="2">SG2303</strain>
    </source>
</reference>
<evidence type="ECO:0000259" key="1">
    <source>
        <dbReference type="Pfam" id="PF09350"/>
    </source>
</evidence>
<protein>
    <submittedName>
        <fullName evidence="2">DUF1992 domain-containing protein</fullName>
    </submittedName>
</protein>
<dbReference type="PANTHER" id="PTHR39158">
    <property type="entry name" value="OS08G0560600 PROTEIN"/>
    <property type="match status" value="1"/>
</dbReference>
<evidence type="ECO:0000313" key="3">
    <source>
        <dbReference type="Proteomes" id="UP001168540"/>
    </source>
</evidence>
<proteinExistence type="predicted"/>
<organism evidence="2 3">
    <name type="scientific">Crenobacter oryzisoli</name>
    <dbReference type="NCBI Taxonomy" id="3056844"/>
    <lineage>
        <taxon>Bacteria</taxon>
        <taxon>Pseudomonadati</taxon>
        <taxon>Pseudomonadota</taxon>
        <taxon>Betaproteobacteria</taxon>
        <taxon>Neisseriales</taxon>
        <taxon>Neisseriaceae</taxon>
        <taxon>Crenobacter</taxon>
    </lineage>
</organism>
<keyword evidence="3" id="KW-1185">Reference proteome</keyword>
<dbReference type="EMBL" id="JAUEDK010000010">
    <property type="protein sequence ID" value="MDN0074755.1"/>
    <property type="molecule type" value="Genomic_DNA"/>
</dbReference>
<sequence length="125" mass="14011">MDLFDRLAEERIREAQARGEFDHLPGAGAPLDWEDWSRVPAESRMAYQVLKRAGYLPPELEARREALALVGQLEGLDTQKRERGLKRLALLNIQQTDAGLPPVTIADAAGYGERVLAKLGREPHR</sequence>
<dbReference type="InterPro" id="IPR052573">
    <property type="entry name" value="DnaJ_C_subfamily_28"/>
</dbReference>
<accession>A0ABT7XLV1</accession>
<dbReference type="RefSeq" id="WP_289829335.1">
    <property type="nucleotide sequence ID" value="NZ_JAUEDK010000010.1"/>
</dbReference>
<comment type="caution">
    <text evidence="2">The sequence shown here is derived from an EMBL/GenBank/DDBJ whole genome shotgun (WGS) entry which is preliminary data.</text>
</comment>
<gene>
    <name evidence="2" type="ORF">QU481_07600</name>
</gene>
<feature type="domain" description="DnaJ homologue subfamily C member 28 conserved" evidence="1">
    <location>
        <begin position="7"/>
        <end position="71"/>
    </location>
</feature>
<evidence type="ECO:0000313" key="2">
    <source>
        <dbReference type="EMBL" id="MDN0074755.1"/>
    </source>
</evidence>
<dbReference type="InterPro" id="IPR018961">
    <property type="entry name" value="DnaJ_homolog_subfam-C_membr-28"/>
</dbReference>
<dbReference type="Proteomes" id="UP001168540">
    <property type="component" value="Unassembled WGS sequence"/>
</dbReference>
<name>A0ABT7XLV1_9NEIS</name>
<dbReference type="PANTHER" id="PTHR39158:SF1">
    <property type="entry name" value="DNAJ HOMOLOG SUBFAMILY C MEMBER 28"/>
    <property type="match status" value="1"/>
</dbReference>